<comment type="subunit">
    <text evidence="3">Interacts with 100S ribosomes.</text>
</comment>
<keyword evidence="5" id="KW-0689">Ribosomal protein</keyword>
<dbReference type="PATRIC" id="fig|665004.4.peg.3695"/>
<keyword evidence="2 3" id="KW-0810">Translation regulation</keyword>
<evidence type="ECO:0000256" key="1">
    <source>
        <dbReference type="ARBA" id="ARBA00022490"/>
    </source>
</evidence>
<dbReference type="AlphaFoldDB" id="A0A147KDX3"/>
<dbReference type="FunFam" id="3.30.505.50:FF:000002">
    <property type="entry name" value="Ribosome hibernation promoting factor"/>
    <property type="match status" value="1"/>
</dbReference>
<dbReference type="GO" id="GO:0043024">
    <property type="term" value="F:ribosomal small subunit binding"/>
    <property type="evidence" value="ECO:0007669"/>
    <property type="project" value="TreeGrafter"/>
</dbReference>
<dbReference type="RefSeq" id="WP_068758338.1">
    <property type="nucleotide sequence ID" value="NZ_KQ950186.1"/>
</dbReference>
<dbReference type="Pfam" id="PF16321">
    <property type="entry name" value="Ribosom_S30AE_C"/>
    <property type="match status" value="1"/>
</dbReference>
<evidence type="ECO:0000256" key="2">
    <source>
        <dbReference type="ARBA" id="ARBA00022845"/>
    </source>
</evidence>
<dbReference type="Gene3D" id="3.30.160.100">
    <property type="entry name" value="Ribosome hibernation promotion factor-like"/>
    <property type="match status" value="1"/>
</dbReference>
<dbReference type="SUPFAM" id="SSF69754">
    <property type="entry name" value="Ribosome binding protein Y (YfiA homologue)"/>
    <property type="match status" value="1"/>
</dbReference>
<keyword evidence="1 3" id="KW-0963">Cytoplasm</keyword>
<evidence type="ECO:0000313" key="5">
    <source>
        <dbReference type="EMBL" id="KUP95501.1"/>
    </source>
</evidence>
<dbReference type="InterPro" id="IPR050574">
    <property type="entry name" value="HPF/YfiA_ribosome-assoc"/>
</dbReference>
<evidence type="ECO:0000256" key="3">
    <source>
        <dbReference type="HAMAP-Rule" id="MF_00839"/>
    </source>
</evidence>
<dbReference type="EMBL" id="LGEM01000122">
    <property type="protein sequence ID" value="KUP95501.1"/>
    <property type="molecule type" value="Genomic_DNA"/>
</dbReference>
<dbReference type="GO" id="GO:0045900">
    <property type="term" value="P:negative regulation of translational elongation"/>
    <property type="evidence" value="ECO:0007669"/>
    <property type="project" value="TreeGrafter"/>
</dbReference>
<feature type="domain" description="Sigma 54 modulation/S30EA ribosomal protein C-terminal" evidence="4">
    <location>
        <begin position="171"/>
        <end position="225"/>
    </location>
</feature>
<keyword evidence="5" id="KW-0687">Ribonucleoprotein</keyword>
<dbReference type="InterPro" id="IPR034694">
    <property type="entry name" value="HPF_long/plastid"/>
</dbReference>
<organism evidence="5 6">
    <name type="scientific">Thermobifida cellulosilytica TB100</name>
    <dbReference type="NCBI Taxonomy" id="665004"/>
    <lineage>
        <taxon>Bacteria</taxon>
        <taxon>Bacillati</taxon>
        <taxon>Actinomycetota</taxon>
        <taxon>Actinomycetes</taxon>
        <taxon>Streptosporangiales</taxon>
        <taxon>Nocardiopsidaceae</taxon>
        <taxon>Thermobifida</taxon>
    </lineage>
</organism>
<dbReference type="STRING" id="665004.AC529_17110"/>
<dbReference type="InterPro" id="IPR003489">
    <property type="entry name" value="RHF/RaiA"/>
</dbReference>
<evidence type="ECO:0000259" key="4">
    <source>
        <dbReference type="Pfam" id="PF16321"/>
    </source>
</evidence>
<dbReference type="InterPro" id="IPR032528">
    <property type="entry name" value="Ribosom_S30AE_C"/>
</dbReference>
<proteinExistence type="inferred from homology"/>
<comment type="subcellular location">
    <subcellularLocation>
        <location evidence="3">Cytoplasm</location>
    </subcellularLocation>
</comment>
<dbReference type="InterPro" id="IPR038416">
    <property type="entry name" value="Ribosom_S30AE_C_sf"/>
</dbReference>
<dbReference type="PANTHER" id="PTHR33231:SF1">
    <property type="entry name" value="30S RIBOSOMAL PROTEIN"/>
    <property type="match status" value="1"/>
</dbReference>
<gene>
    <name evidence="3" type="primary">hpf</name>
    <name evidence="5" type="ORF">AC529_17110</name>
</gene>
<dbReference type="GO" id="GO:0022627">
    <property type="term" value="C:cytosolic small ribosomal subunit"/>
    <property type="evidence" value="ECO:0007669"/>
    <property type="project" value="TreeGrafter"/>
</dbReference>
<comment type="caution">
    <text evidence="5">The sequence shown here is derived from an EMBL/GenBank/DDBJ whole genome shotgun (WGS) entry which is preliminary data.</text>
</comment>
<comment type="function">
    <text evidence="3">Required for dimerization of active 70S ribosomes into 100S ribosomes in stationary phase; 100S ribosomes are translationally inactive and sometimes present during exponential growth.</text>
</comment>
<reference evidence="6" key="1">
    <citation type="journal article" date="2017" name="Acta Aliment.">
        <title>Plant polysaccharide degrading enzyme system of Thermpbifida cellulosilytica TB100 revealed by de novo genome project data.</title>
        <authorList>
            <person name="Toth A."/>
            <person name="Baka E."/>
            <person name="Luzics S."/>
            <person name="Bata-Vidacs I."/>
            <person name="Nagy I."/>
            <person name="Balint B."/>
            <person name="Herceg R."/>
            <person name="Olasz F."/>
            <person name="Wilk T."/>
            <person name="Nagy T."/>
            <person name="Kriszt B."/>
            <person name="Nagy I."/>
            <person name="Kukolya J."/>
        </authorList>
    </citation>
    <scope>NUCLEOTIDE SEQUENCE [LARGE SCALE GENOMIC DNA]</scope>
    <source>
        <strain evidence="6">TB100</strain>
    </source>
</reference>
<dbReference type="Proteomes" id="UP000074382">
    <property type="component" value="Unassembled WGS sequence"/>
</dbReference>
<dbReference type="InterPro" id="IPR036567">
    <property type="entry name" value="RHF-like"/>
</dbReference>
<dbReference type="Pfam" id="PF02482">
    <property type="entry name" value="Ribosomal_S30AE"/>
    <property type="match status" value="1"/>
</dbReference>
<evidence type="ECO:0000313" key="6">
    <source>
        <dbReference type="Proteomes" id="UP000074382"/>
    </source>
</evidence>
<accession>A0A147KDX3</accession>
<keyword evidence="6" id="KW-1185">Reference proteome</keyword>
<dbReference type="PANTHER" id="PTHR33231">
    <property type="entry name" value="30S RIBOSOMAL PROTEIN"/>
    <property type="match status" value="1"/>
</dbReference>
<comment type="similarity">
    <text evidence="3">Belongs to the HPF/YfiA ribosome-associated protein family. Long HPF subfamily.</text>
</comment>
<name>A0A147KDX3_THECS</name>
<sequence>MDIIVKGRRTGVSDKFRRHVEHKLAKLHKWDHKNMMSVDVEVSKERNPKLADHRERVELTIRSAGPVVRGEAAADDRYTALDLALDRIESRLRKVADRRKVHKGSRSLVSVAAATAQLPTEQQPLGEVLQPADTEQRGEEAVPRIEEELDGSALGSALTGDFVELDTKGDAPVIVREKFHHAAPMTIDQALMEMELVGHDFYLFRDKEQGSPSVVYRRKGFNYGVLRLME</sequence>
<protein>
    <recommendedName>
        <fullName evidence="3">Ribosome hibernation promoting factor</fullName>
        <shortName evidence="3">HPF</shortName>
    </recommendedName>
</protein>
<dbReference type="OrthoDB" id="9794975at2"/>
<dbReference type="Gene3D" id="3.30.505.50">
    <property type="entry name" value="Sigma 54 modulation/S30EA ribosomal protein, C-terminal domain"/>
    <property type="match status" value="1"/>
</dbReference>
<dbReference type="NCBIfam" id="TIGR00741">
    <property type="entry name" value="yfiA"/>
    <property type="match status" value="1"/>
</dbReference>
<dbReference type="HAMAP" id="MF_00839">
    <property type="entry name" value="HPF"/>
    <property type="match status" value="1"/>
</dbReference>